<dbReference type="SUPFAM" id="SSF52413">
    <property type="entry name" value="UDP-glucose/GDP-mannose dehydrogenase C-terminal domain"/>
    <property type="match status" value="1"/>
</dbReference>
<dbReference type="InterPro" id="IPR001732">
    <property type="entry name" value="UDP-Glc/GDP-Man_DH_N"/>
</dbReference>
<dbReference type="EMBL" id="LCFP01000004">
    <property type="protein sequence ID" value="KKS97870.1"/>
    <property type="molecule type" value="Genomic_DNA"/>
</dbReference>
<evidence type="ECO:0000256" key="2">
    <source>
        <dbReference type="ARBA" id="ARBA00023002"/>
    </source>
</evidence>
<dbReference type="STRING" id="1618443.UV73_C0004G0012"/>
<dbReference type="PANTHER" id="PTHR43491:SF2">
    <property type="entry name" value="UDP-N-ACETYL-D-MANNOSAMINE DEHYDROGENASE"/>
    <property type="match status" value="1"/>
</dbReference>
<dbReference type="SUPFAM" id="SSF51735">
    <property type="entry name" value="NAD(P)-binding Rossmann-fold domains"/>
    <property type="match status" value="1"/>
</dbReference>
<reference evidence="6 7" key="1">
    <citation type="journal article" date="2015" name="Nature">
        <title>rRNA introns, odd ribosomes, and small enigmatic genomes across a large radiation of phyla.</title>
        <authorList>
            <person name="Brown C.T."/>
            <person name="Hug L.A."/>
            <person name="Thomas B.C."/>
            <person name="Sharon I."/>
            <person name="Castelle C.J."/>
            <person name="Singh A."/>
            <person name="Wilkins M.J."/>
            <person name="Williams K.H."/>
            <person name="Banfield J.F."/>
        </authorList>
    </citation>
    <scope>NUCLEOTIDE SEQUENCE [LARGE SCALE GENOMIC DNA]</scope>
</reference>
<comment type="similarity">
    <text evidence="1 4">Belongs to the UDP-glucose/GDP-mannose dehydrogenase family.</text>
</comment>
<keyword evidence="3" id="KW-0520">NAD</keyword>
<dbReference type="GO" id="GO:0016628">
    <property type="term" value="F:oxidoreductase activity, acting on the CH-CH group of donors, NAD or NADP as acceptor"/>
    <property type="evidence" value="ECO:0007669"/>
    <property type="project" value="InterPro"/>
</dbReference>
<evidence type="ECO:0000256" key="1">
    <source>
        <dbReference type="ARBA" id="ARBA00006601"/>
    </source>
</evidence>
<dbReference type="Proteomes" id="UP000034894">
    <property type="component" value="Unassembled WGS sequence"/>
</dbReference>
<dbReference type="InterPro" id="IPR036291">
    <property type="entry name" value="NAD(P)-bd_dom_sf"/>
</dbReference>
<sequence length="415" mass="45770">MSEKELKGKIKNKTVLVGIVGVGYVGEALAYAITNKGFHTVGFEIDQSRITFLKNKQIPRFTITSNKNLLKDCQVILISIPTPLLPDKSPDLSYLKQAVLEVSQRLSPGKLVVIESSVAPGTTADILQPILESSHLKAEKDFYLAYSPERVDPGNRSFNVNSIPKVVSGIGPLSLSLASAFYRQIVEKVVPVSNTTTAEMTKVLENVFRLVNISLVNELVEYAKALKINMWEVIDAAATKPFGFLAHYPGPGAGGYCIPVLPMYLLESARKKNIRLPLVETAEALNDHQPEKVAGMALNILNGKKEDKNHPPKALLIGISYKADLADTRESVALKIWRRLEDEGVEVYYHDPYVSKLNGSTSVNLDPGIIKDMNLIIITTPHKNIPYETLVSSDKPLFDTQNVLSNFHNGNIIRL</sequence>
<evidence type="ECO:0000256" key="4">
    <source>
        <dbReference type="PIRNR" id="PIRNR000124"/>
    </source>
</evidence>
<organism evidence="6 7">
    <name type="scientific">Candidatus Gottesmanbacteria bacterium GW2011_GWA2_43_14</name>
    <dbReference type="NCBI Taxonomy" id="1618443"/>
    <lineage>
        <taxon>Bacteria</taxon>
        <taxon>Candidatus Gottesmaniibacteriota</taxon>
    </lineage>
</organism>
<feature type="domain" description="UDP-glucose/GDP-mannose dehydrogenase C-terminal" evidence="5">
    <location>
        <begin position="315"/>
        <end position="406"/>
    </location>
</feature>
<dbReference type="InterPro" id="IPR028359">
    <property type="entry name" value="UDP_ManNAc/GlcNAc_DH"/>
</dbReference>
<dbReference type="Pfam" id="PF03720">
    <property type="entry name" value="UDPG_MGDP_dh_C"/>
    <property type="match status" value="1"/>
</dbReference>
<dbReference type="GO" id="GO:0051287">
    <property type="term" value="F:NAD binding"/>
    <property type="evidence" value="ECO:0007669"/>
    <property type="project" value="InterPro"/>
</dbReference>
<dbReference type="SMART" id="SM00984">
    <property type="entry name" value="UDPG_MGDP_dh_C"/>
    <property type="match status" value="1"/>
</dbReference>
<dbReference type="InterPro" id="IPR014026">
    <property type="entry name" value="UDP-Glc/GDP-Man_DH_dimer"/>
</dbReference>
<evidence type="ECO:0000313" key="6">
    <source>
        <dbReference type="EMBL" id="KKS97870.1"/>
    </source>
</evidence>
<evidence type="ECO:0000256" key="3">
    <source>
        <dbReference type="ARBA" id="ARBA00023027"/>
    </source>
</evidence>
<dbReference type="PANTHER" id="PTHR43491">
    <property type="entry name" value="UDP-N-ACETYL-D-MANNOSAMINE DEHYDROGENASE"/>
    <property type="match status" value="1"/>
</dbReference>
<protein>
    <submittedName>
        <fullName evidence="6">Nucleotide sugar dehydrogenase</fullName>
        <ecNumber evidence="6">1.1.1.22</ecNumber>
    </submittedName>
</protein>
<dbReference type="GO" id="GO:0000271">
    <property type="term" value="P:polysaccharide biosynthetic process"/>
    <property type="evidence" value="ECO:0007669"/>
    <property type="project" value="InterPro"/>
</dbReference>
<dbReference type="InterPro" id="IPR017476">
    <property type="entry name" value="UDP-Glc/GDP-Man"/>
</dbReference>
<dbReference type="InterPro" id="IPR036220">
    <property type="entry name" value="UDP-Glc/GDP-Man_DH_C_sf"/>
</dbReference>
<dbReference type="GO" id="GO:0003979">
    <property type="term" value="F:UDP-glucose 6-dehydrogenase activity"/>
    <property type="evidence" value="ECO:0007669"/>
    <property type="project" value="UniProtKB-EC"/>
</dbReference>
<gene>
    <name evidence="6" type="ORF">UV73_C0004G0012</name>
</gene>
<dbReference type="Pfam" id="PF03721">
    <property type="entry name" value="UDPG_MGDP_dh_N"/>
    <property type="match status" value="1"/>
</dbReference>
<dbReference type="AlphaFoldDB" id="A0A0G1DJ36"/>
<dbReference type="Pfam" id="PF00984">
    <property type="entry name" value="UDPG_MGDP_dh"/>
    <property type="match status" value="1"/>
</dbReference>
<dbReference type="SUPFAM" id="SSF48179">
    <property type="entry name" value="6-phosphogluconate dehydrogenase C-terminal domain-like"/>
    <property type="match status" value="1"/>
</dbReference>
<keyword evidence="2 6" id="KW-0560">Oxidoreductase</keyword>
<dbReference type="EC" id="1.1.1.22" evidence="6"/>
<dbReference type="PIRSF" id="PIRSF000124">
    <property type="entry name" value="UDPglc_GDPman_dh"/>
    <property type="match status" value="1"/>
</dbReference>
<dbReference type="PATRIC" id="fig|1618443.3.peg.666"/>
<evidence type="ECO:0000313" key="7">
    <source>
        <dbReference type="Proteomes" id="UP000034894"/>
    </source>
</evidence>
<evidence type="ECO:0000259" key="5">
    <source>
        <dbReference type="SMART" id="SM00984"/>
    </source>
</evidence>
<dbReference type="PIRSF" id="PIRSF500136">
    <property type="entry name" value="UDP_ManNAc_DH"/>
    <property type="match status" value="1"/>
</dbReference>
<name>A0A0G1DJ36_9BACT</name>
<dbReference type="Gene3D" id="3.40.50.720">
    <property type="entry name" value="NAD(P)-binding Rossmann-like Domain"/>
    <property type="match status" value="2"/>
</dbReference>
<dbReference type="InterPro" id="IPR008927">
    <property type="entry name" value="6-PGluconate_DH-like_C_sf"/>
</dbReference>
<comment type="caution">
    <text evidence="6">The sequence shown here is derived from an EMBL/GenBank/DDBJ whole genome shotgun (WGS) entry which is preliminary data.</text>
</comment>
<dbReference type="NCBIfam" id="TIGR03026">
    <property type="entry name" value="NDP-sugDHase"/>
    <property type="match status" value="1"/>
</dbReference>
<proteinExistence type="inferred from homology"/>
<dbReference type="InterPro" id="IPR014027">
    <property type="entry name" value="UDP-Glc/GDP-Man_DH_C"/>
</dbReference>
<accession>A0A0G1DJ36</accession>